<evidence type="ECO:0000313" key="2">
    <source>
        <dbReference type="Proteomes" id="UP000220959"/>
    </source>
</evidence>
<evidence type="ECO:0000313" key="1">
    <source>
        <dbReference type="EMBL" id="PDX61514.1"/>
    </source>
</evidence>
<proteinExistence type="predicted"/>
<organism evidence="1 2">
    <name type="scientific">Faecalibacterium langellae</name>
    <dbReference type="NCBI Taxonomy" id="3435293"/>
    <lineage>
        <taxon>Bacteria</taxon>
        <taxon>Bacillati</taxon>
        <taxon>Bacillota</taxon>
        <taxon>Clostridia</taxon>
        <taxon>Eubacteriales</taxon>
        <taxon>Oscillospiraceae</taxon>
        <taxon>Faecalibacterium</taxon>
    </lineage>
</organism>
<dbReference type="EMBL" id="NMTR01000014">
    <property type="protein sequence ID" value="PDX61514.1"/>
    <property type="molecule type" value="Genomic_DNA"/>
</dbReference>
<comment type="caution">
    <text evidence="1">The sequence shown here is derived from an EMBL/GenBank/DDBJ whole genome shotgun (WGS) entry which is preliminary data.</text>
</comment>
<keyword evidence="2" id="KW-1185">Reference proteome</keyword>
<dbReference type="Proteomes" id="UP000220959">
    <property type="component" value="Unassembled WGS sequence"/>
</dbReference>
<accession>A0ACC9D0N1</accession>
<reference evidence="1 2" key="1">
    <citation type="journal article" date="2017" name="Front. Microbiol.">
        <title>New Insights into the Diversity of the Genus Faecalibacterium.</title>
        <authorList>
            <person name="Benevides L."/>
            <person name="Burman S."/>
            <person name="Martin R."/>
            <person name="Robert V."/>
            <person name="Thomas M."/>
            <person name="Miquel S."/>
            <person name="Chain F."/>
            <person name="Sokol H."/>
            <person name="Bermudez-Humaran L.G."/>
            <person name="Morrison M."/>
            <person name="Langella P."/>
            <person name="Azevedo V.A."/>
            <person name="Chatel J.M."/>
            <person name="Soares S."/>
        </authorList>
    </citation>
    <scope>NUCLEOTIDE SEQUENCE [LARGE SCALE GENOMIC DNA]</scope>
    <source>
        <strain evidence="2">CNCM I-4541</strain>
    </source>
</reference>
<gene>
    <name evidence="1" type="ORF">CGS49_05825</name>
</gene>
<sequence length="244" mass="27931">MTRLAFCDDDPNIHDQLTALLEKYRTQRKADLECTAFRSPLDLLAAIESGARYDILLLDVLMPAEDGITAAKEIRQYDKTVHIIFLTSSTEFAVESYVVGAYFYLLKPIWEDSFFPLMDSVMAACRRAEQRSLVLRCKSGISRIELEKLLYCEVLSRTLVFHLTDGRILESTGSMDELARQLAEYPCFLRPHRSFLVNMEYIRSITAKTLVLTDGAQIPIPHGRAADIKNQYLEYAFSRKQVML</sequence>
<name>A0ACC9D0N1_9FIRM</name>
<protein>
    <submittedName>
        <fullName evidence="1">Two-component system response regulator</fullName>
    </submittedName>
</protein>